<dbReference type="InterPro" id="IPR000847">
    <property type="entry name" value="LysR_HTH_N"/>
</dbReference>
<dbReference type="PANTHER" id="PTHR30346">
    <property type="entry name" value="TRANSCRIPTIONAL DUAL REGULATOR HCAR-RELATED"/>
    <property type="match status" value="1"/>
</dbReference>
<dbReference type="InterPro" id="IPR036390">
    <property type="entry name" value="WH_DNA-bd_sf"/>
</dbReference>
<dbReference type="Gene3D" id="3.40.190.290">
    <property type="match status" value="1"/>
</dbReference>
<evidence type="ECO:0000313" key="7">
    <source>
        <dbReference type="Proteomes" id="UP001278571"/>
    </source>
</evidence>
<dbReference type="SUPFAM" id="SSF53850">
    <property type="entry name" value="Periplasmic binding protein-like II"/>
    <property type="match status" value="1"/>
</dbReference>
<dbReference type="Pfam" id="PF03466">
    <property type="entry name" value="LysR_substrate"/>
    <property type="match status" value="1"/>
</dbReference>
<evidence type="ECO:0000313" key="6">
    <source>
        <dbReference type="EMBL" id="MDX2290920.1"/>
    </source>
</evidence>
<dbReference type="Pfam" id="PF00126">
    <property type="entry name" value="HTH_1"/>
    <property type="match status" value="1"/>
</dbReference>
<keyword evidence="4" id="KW-0804">Transcription</keyword>
<dbReference type="CDD" id="cd00090">
    <property type="entry name" value="HTH_ARSR"/>
    <property type="match status" value="1"/>
</dbReference>
<dbReference type="SUPFAM" id="SSF46785">
    <property type="entry name" value="Winged helix' DNA-binding domain"/>
    <property type="match status" value="1"/>
</dbReference>
<evidence type="ECO:0000259" key="5">
    <source>
        <dbReference type="PROSITE" id="PS50931"/>
    </source>
</evidence>
<comment type="caution">
    <text evidence="6">The sequence shown here is derived from an EMBL/GenBank/DDBJ whole genome shotgun (WGS) entry which is preliminary data.</text>
</comment>
<sequence>MALSDLHRLRMLRELAERGTLAAVAAAIGYSPSAVSQQLAVLEREAGARLVEPAGRGVRLTDAGKVLARHAVVLLNAAATAETELANLTHEVRGRIRAVGLQSAARRLLIPALVDVARLHPLVEVEITELELEVALPELRLGTVDLVISDEYAGHPRPRPDGVDHHLLLREGTRLVLPAGHPLAAHPGPVALSSLRHEVWTSSSSGTGHHAMIIGTCRAHGGFDPDLRHRSNDADVQLELVRSAGAVTLLPDLTLPAADPRLAVRDIAGTSLTRQLYAVTRHQALASPALHAYVEALHRHADPACS</sequence>
<keyword evidence="3" id="KW-0238">DNA-binding</keyword>
<keyword evidence="7" id="KW-1185">Reference proteome</keyword>
<gene>
    <name evidence="6" type="ORF">R2363_01790</name>
</gene>
<dbReference type="InterPro" id="IPR036388">
    <property type="entry name" value="WH-like_DNA-bd_sf"/>
</dbReference>
<dbReference type="Proteomes" id="UP001278571">
    <property type="component" value="Unassembled WGS sequence"/>
</dbReference>
<dbReference type="InterPro" id="IPR005119">
    <property type="entry name" value="LysR_subst-bd"/>
</dbReference>
<keyword evidence="2" id="KW-0805">Transcription regulation</keyword>
<name>A0ABU4K0B6_9ACTN</name>
<dbReference type="EMBL" id="JAWJZF010000161">
    <property type="protein sequence ID" value="MDX2290920.1"/>
    <property type="molecule type" value="Genomic_DNA"/>
</dbReference>
<feature type="domain" description="HTH lysR-type" evidence="5">
    <location>
        <begin position="1"/>
        <end position="61"/>
    </location>
</feature>
<evidence type="ECO:0000256" key="2">
    <source>
        <dbReference type="ARBA" id="ARBA00023015"/>
    </source>
</evidence>
<protein>
    <submittedName>
        <fullName evidence="6">LysR family transcriptional regulator</fullName>
    </submittedName>
</protein>
<dbReference type="RefSeq" id="WP_319007511.1">
    <property type="nucleotide sequence ID" value="NZ_JAWJZF010000161.1"/>
</dbReference>
<proteinExistence type="inferred from homology"/>
<evidence type="ECO:0000256" key="4">
    <source>
        <dbReference type="ARBA" id="ARBA00023163"/>
    </source>
</evidence>
<dbReference type="Gene3D" id="1.10.10.10">
    <property type="entry name" value="Winged helix-like DNA-binding domain superfamily/Winged helix DNA-binding domain"/>
    <property type="match status" value="1"/>
</dbReference>
<dbReference type="PANTHER" id="PTHR30346:SF29">
    <property type="entry name" value="LYSR SUBSTRATE-BINDING"/>
    <property type="match status" value="1"/>
</dbReference>
<evidence type="ECO:0000256" key="3">
    <source>
        <dbReference type="ARBA" id="ARBA00023125"/>
    </source>
</evidence>
<organism evidence="6 7">
    <name type="scientific">Streptomyces roseolus</name>
    <dbReference type="NCBI Taxonomy" id="67358"/>
    <lineage>
        <taxon>Bacteria</taxon>
        <taxon>Bacillati</taxon>
        <taxon>Actinomycetota</taxon>
        <taxon>Actinomycetes</taxon>
        <taxon>Kitasatosporales</taxon>
        <taxon>Streptomycetaceae</taxon>
        <taxon>Streptomyces</taxon>
    </lineage>
</organism>
<reference evidence="6 7" key="1">
    <citation type="submission" date="2023-10" db="EMBL/GenBank/DDBJ databases">
        <authorList>
            <person name="Wang X.X."/>
        </authorList>
    </citation>
    <scope>NUCLEOTIDE SEQUENCE [LARGE SCALE GENOMIC DNA]</scope>
    <source>
        <strain evidence="6 7">NBRC 12816</strain>
    </source>
</reference>
<dbReference type="PROSITE" id="PS50931">
    <property type="entry name" value="HTH_LYSR"/>
    <property type="match status" value="1"/>
</dbReference>
<comment type="similarity">
    <text evidence="1">Belongs to the LysR transcriptional regulatory family.</text>
</comment>
<dbReference type="InterPro" id="IPR011991">
    <property type="entry name" value="ArsR-like_HTH"/>
</dbReference>
<evidence type="ECO:0000256" key="1">
    <source>
        <dbReference type="ARBA" id="ARBA00009437"/>
    </source>
</evidence>
<accession>A0ABU4K0B6</accession>